<proteinExistence type="predicted"/>
<dbReference type="PROSITE" id="PS51918">
    <property type="entry name" value="RADICAL_SAM"/>
    <property type="match status" value="1"/>
</dbReference>
<dbReference type="SFLD" id="SFLDG01082">
    <property type="entry name" value="B12-binding_domain_containing"/>
    <property type="match status" value="1"/>
</dbReference>
<dbReference type="Pfam" id="PF04055">
    <property type="entry name" value="Radical_SAM"/>
    <property type="match status" value="1"/>
</dbReference>
<dbReference type="GO" id="GO:0051536">
    <property type="term" value="F:iron-sulfur cluster binding"/>
    <property type="evidence" value="ECO:0007669"/>
    <property type="project" value="InterPro"/>
</dbReference>
<dbReference type="SUPFAM" id="SSF102114">
    <property type="entry name" value="Radical SAM enzymes"/>
    <property type="match status" value="1"/>
</dbReference>
<feature type="domain" description="Radical SAM core" evidence="2">
    <location>
        <begin position="241"/>
        <end position="458"/>
    </location>
</feature>
<dbReference type="PANTHER" id="PTHR42731">
    <property type="entry name" value="SLL1084 PROTEIN"/>
    <property type="match status" value="1"/>
</dbReference>
<dbReference type="PANTHER" id="PTHR42731:SF5">
    <property type="entry name" value="RADICAL SAM DOMAIN PROTEIN"/>
    <property type="match status" value="1"/>
</dbReference>
<dbReference type="InterPro" id="IPR007197">
    <property type="entry name" value="rSAM"/>
</dbReference>
<dbReference type="InterPro" id="IPR058240">
    <property type="entry name" value="rSAM_sf"/>
</dbReference>
<organism evidence="3">
    <name type="scientific">hydrothermal vent metagenome</name>
    <dbReference type="NCBI Taxonomy" id="652676"/>
    <lineage>
        <taxon>unclassified sequences</taxon>
        <taxon>metagenomes</taxon>
        <taxon>ecological metagenomes</taxon>
    </lineage>
</organism>
<sequence length="546" mass="62216">MIGRRLIKKTEALLEKEEGTVYKDPGGRVNVCLAYPNTYHVGMSSLGFQGIYSILNSRDDTVCERAFLPDEADLKEFERTGSELFSLESRRPLNRFDIIAFSVSFENDYPSIPLMLRLARIGAFSSGRNEREPVLLLGGVCAMFNPEPLSDFFDLIFIGEADSSLDELIEEYKGAEDKEAFLRAVSEKEGFYVPGGYEVLYFDDGKIKERKTEGGFPRTIRKRTESVLNGRLRPAITTPETEFSNMYLVEAMRGCVWSCRFCVAGHIYNPPRHKDIGILKQEIDLAMKTTGRAGLIGPSLTDYRHATEALQIEGVDFSITSLRATPKAEKLLSLMKGHRSISIAPEAGTERLRRIINKRITEEDIMETAERILRHDIHTLRLYFMIGLPFETDEDINGIIDLAKKIRSLNTRGTIVLSTSTFVPKPFTPFQWHPMTAEKTIKARLKMIKSGLNIKGIRVFHDVIKYAFMQGVFSRGDRRLSMVLHDMKEPGRWKETLREAGLDPDFYLFRERSFEEILPWDFIDAGISKEALWGEYMKARESAGLH</sequence>
<dbReference type="Gene3D" id="3.80.30.20">
    <property type="entry name" value="tm_1862 like domain"/>
    <property type="match status" value="1"/>
</dbReference>
<keyword evidence="1" id="KW-0175">Coiled coil</keyword>
<dbReference type="InterPro" id="IPR023404">
    <property type="entry name" value="rSAM_horseshoe"/>
</dbReference>
<evidence type="ECO:0000259" key="2">
    <source>
        <dbReference type="PROSITE" id="PS51918"/>
    </source>
</evidence>
<protein>
    <submittedName>
        <fullName evidence="3">FIG092679: Fe-S oxidoreductase</fullName>
    </submittedName>
</protein>
<dbReference type="SMART" id="SM00729">
    <property type="entry name" value="Elp3"/>
    <property type="match status" value="1"/>
</dbReference>
<dbReference type="InterPro" id="IPR006638">
    <property type="entry name" value="Elp3/MiaA/NifB-like_rSAM"/>
</dbReference>
<dbReference type="GO" id="GO:0003824">
    <property type="term" value="F:catalytic activity"/>
    <property type="evidence" value="ECO:0007669"/>
    <property type="project" value="InterPro"/>
</dbReference>
<dbReference type="Gene3D" id="3.40.50.280">
    <property type="entry name" value="Cobalamin-binding domain"/>
    <property type="match status" value="1"/>
</dbReference>
<dbReference type="CDD" id="cd01335">
    <property type="entry name" value="Radical_SAM"/>
    <property type="match status" value="1"/>
</dbReference>
<dbReference type="InterPro" id="IPR045784">
    <property type="entry name" value="Radical_SAM_N2"/>
</dbReference>
<feature type="coiled-coil region" evidence="1">
    <location>
        <begin position="158"/>
        <end position="185"/>
    </location>
</feature>
<gene>
    <name evidence="3" type="ORF">MNBD_NITROSPIRAE02-1064</name>
</gene>
<dbReference type="AlphaFoldDB" id="A0A3B1D7J1"/>
<dbReference type="EMBL" id="UOGH01000223">
    <property type="protein sequence ID" value="VAX31918.1"/>
    <property type="molecule type" value="Genomic_DNA"/>
</dbReference>
<name>A0A3B1D7J1_9ZZZZ</name>
<accession>A0A3B1D7J1</accession>
<evidence type="ECO:0000256" key="1">
    <source>
        <dbReference type="SAM" id="Coils"/>
    </source>
</evidence>
<reference evidence="3" key="1">
    <citation type="submission" date="2018-06" db="EMBL/GenBank/DDBJ databases">
        <authorList>
            <person name="Zhirakovskaya E."/>
        </authorList>
    </citation>
    <scope>NUCLEOTIDE SEQUENCE</scope>
</reference>
<dbReference type="Pfam" id="PF19864">
    <property type="entry name" value="Radical_SAM_N2"/>
    <property type="match status" value="1"/>
</dbReference>
<dbReference type="SFLD" id="SFLDS00029">
    <property type="entry name" value="Radical_SAM"/>
    <property type="match status" value="1"/>
</dbReference>
<evidence type="ECO:0000313" key="3">
    <source>
        <dbReference type="EMBL" id="VAX31918.1"/>
    </source>
</evidence>